<keyword evidence="4 7" id="KW-0812">Transmembrane</keyword>
<name>A0A640ULX4_9ACTN</name>
<comment type="subcellular location">
    <subcellularLocation>
        <location evidence="1">Cell membrane</location>
        <topology evidence="1">Multi-pass membrane protein</topology>
    </subcellularLocation>
</comment>
<evidence type="ECO:0000256" key="1">
    <source>
        <dbReference type="ARBA" id="ARBA00004651"/>
    </source>
</evidence>
<dbReference type="PANTHER" id="PTHR42709:SF6">
    <property type="entry name" value="UNDECAPRENYL PHOSPHATE TRANSPORTER A"/>
    <property type="match status" value="1"/>
</dbReference>
<evidence type="ECO:0000259" key="8">
    <source>
        <dbReference type="Pfam" id="PF09335"/>
    </source>
</evidence>
<evidence type="ECO:0000256" key="3">
    <source>
        <dbReference type="ARBA" id="ARBA00022475"/>
    </source>
</evidence>
<dbReference type="PANTHER" id="PTHR42709">
    <property type="entry name" value="ALKALINE PHOSPHATASE LIKE PROTEIN"/>
    <property type="match status" value="1"/>
</dbReference>
<organism evidence="9 10">
    <name type="scientific">Streptomyces tubercidicus</name>
    <dbReference type="NCBI Taxonomy" id="47759"/>
    <lineage>
        <taxon>Bacteria</taxon>
        <taxon>Bacillati</taxon>
        <taxon>Actinomycetota</taxon>
        <taxon>Actinomycetes</taxon>
        <taxon>Kitasatosporales</taxon>
        <taxon>Streptomycetaceae</taxon>
        <taxon>Streptomyces</taxon>
    </lineage>
</organism>
<dbReference type="InterPro" id="IPR032816">
    <property type="entry name" value="VTT_dom"/>
</dbReference>
<keyword evidence="3" id="KW-1003">Cell membrane</keyword>
<dbReference type="Pfam" id="PF09335">
    <property type="entry name" value="VTT_dom"/>
    <property type="match status" value="1"/>
</dbReference>
<evidence type="ECO:0000313" key="9">
    <source>
        <dbReference type="EMBL" id="GFE36302.1"/>
    </source>
</evidence>
<evidence type="ECO:0000256" key="2">
    <source>
        <dbReference type="ARBA" id="ARBA00010792"/>
    </source>
</evidence>
<dbReference type="EMBL" id="BLIR01000001">
    <property type="protein sequence ID" value="GFE36302.1"/>
    <property type="molecule type" value="Genomic_DNA"/>
</dbReference>
<evidence type="ECO:0000256" key="4">
    <source>
        <dbReference type="ARBA" id="ARBA00022692"/>
    </source>
</evidence>
<feature type="domain" description="VTT" evidence="8">
    <location>
        <begin position="39"/>
        <end position="163"/>
    </location>
</feature>
<evidence type="ECO:0000256" key="5">
    <source>
        <dbReference type="ARBA" id="ARBA00022989"/>
    </source>
</evidence>
<reference evidence="9 10" key="1">
    <citation type="submission" date="2019-12" db="EMBL/GenBank/DDBJ databases">
        <title>Whole genome shotgun sequence of Streptomyces tubercidicus NBRC 13090.</title>
        <authorList>
            <person name="Ichikawa N."/>
            <person name="Kimura A."/>
            <person name="Kitahashi Y."/>
            <person name="Komaki H."/>
            <person name="Tamura T."/>
        </authorList>
    </citation>
    <scope>NUCLEOTIDE SEQUENCE [LARGE SCALE GENOMIC DNA]</scope>
    <source>
        <strain evidence="9 10">NBRC 13090</strain>
    </source>
</reference>
<dbReference type="Proteomes" id="UP000431826">
    <property type="component" value="Unassembled WGS sequence"/>
</dbReference>
<accession>A0A640ULX4</accession>
<proteinExistence type="inferred from homology"/>
<keyword evidence="6 7" id="KW-0472">Membrane</keyword>
<dbReference type="InterPro" id="IPR051311">
    <property type="entry name" value="DedA_domain"/>
</dbReference>
<feature type="transmembrane region" description="Helical" evidence="7">
    <location>
        <begin position="58"/>
        <end position="79"/>
    </location>
</feature>
<dbReference type="AlphaFoldDB" id="A0A640ULX4"/>
<feature type="transmembrane region" description="Helical" evidence="7">
    <location>
        <begin position="178"/>
        <end position="198"/>
    </location>
</feature>
<comment type="similarity">
    <text evidence="2">Belongs to the DedA family.</text>
</comment>
<evidence type="ECO:0000256" key="6">
    <source>
        <dbReference type="ARBA" id="ARBA00023136"/>
    </source>
</evidence>
<comment type="caution">
    <text evidence="9">The sequence shown here is derived from an EMBL/GenBank/DDBJ whole genome shotgun (WGS) entry which is preliminary data.</text>
</comment>
<keyword evidence="5 7" id="KW-1133">Transmembrane helix</keyword>
<keyword evidence="10" id="KW-1185">Reference proteome</keyword>
<feature type="transmembrane region" description="Helical" evidence="7">
    <location>
        <begin position="143"/>
        <end position="166"/>
    </location>
</feature>
<evidence type="ECO:0000256" key="7">
    <source>
        <dbReference type="SAM" id="Phobius"/>
    </source>
</evidence>
<sequence length="207" mass="21525">MSWFTQAMEALKDLPPPAVLGAAAAFSAAESGLGIGVAVPGETAVLIAGAAVDGKAMLAGLFVVVALAASCGDHVGYVLGRRYGDRLRSVALLRRIEDRQWDRAVAALHRHGAWAVFLTRLLPVIRTLTPAAAGVAKVRYSRFLPASLAGAATWSALYVFGGAAAGASAEKLTDSFGAVGWAVVGGLVTVALVAWVVLRRYRTRQRG</sequence>
<evidence type="ECO:0000313" key="10">
    <source>
        <dbReference type="Proteomes" id="UP000431826"/>
    </source>
</evidence>
<dbReference type="GO" id="GO:0005886">
    <property type="term" value="C:plasma membrane"/>
    <property type="evidence" value="ECO:0007669"/>
    <property type="project" value="UniProtKB-SubCell"/>
</dbReference>
<gene>
    <name evidence="9" type="ORF">Stube_09750</name>
</gene>
<protein>
    <recommendedName>
        <fullName evidence="8">VTT domain-containing protein</fullName>
    </recommendedName>
</protein>